<dbReference type="RefSeq" id="WP_309388173.1">
    <property type="nucleotide sequence ID" value="NZ_JADBEO010000001.1"/>
</dbReference>
<dbReference type="EMBL" id="JADBEO010000001">
    <property type="protein sequence ID" value="MDR4305125.1"/>
    <property type="molecule type" value="Genomic_DNA"/>
</dbReference>
<dbReference type="SUPFAM" id="SSF52266">
    <property type="entry name" value="SGNH hydrolase"/>
    <property type="match status" value="1"/>
</dbReference>
<gene>
    <name evidence="1" type="ORF">IHQ68_00590</name>
</gene>
<dbReference type="Proteomes" id="UP001181622">
    <property type="component" value="Unassembled WGS sequence"/>
</dbReference>
<evidence type="ECO:0000313" key="1">
    <source>
        <dbReference type="EMBL" id="MDR4305125.1"/>
    </source>
</evidence>
<comment type="caution">
    <text evidence="1">The sequence shown here is derived from an EMBL/GenBank/DDBJ whole genome shotgun (WGS) entry which is preliminary data.</text>
</comment>
<keyword evidence="2" id="KW-1185">Reference proteome</keyword>
<reference evidence="1" key="1">
    <citation type="submission" date="2020-10" db="EMBL/GenBank/DDBJ databases">
        <authorList>
            <person name="Abbas A."/>
            <person name="Razzaq R."/>
            <person name="Waqas M."/>
            <person name="Abbas N."/>
            <person name="Nielsen T.K."/>
            <person name="Hansen L.H."/>
            <person name="Hussain S."/>
            <person name="Shahid M."/>
        </authorList>
    </citation>
    <scope>NUCLEOTIDE SEQUENCE</scope>
    <source>
        <strain evidence="1">S14</strain>
    </source>
</reference>
<evidence type="ECO:0000313" key="2">
    <source>
        <dbReference type="Proteomes" id="UP001181622"/>
    </source>
</evidence>
<name>A0ABU1DAP0_9HYPH</name>
<dbReference type="SUPFAM" id="SSF49785">
    <property type="entry name" value="Galactose-binding domain-like"/>
    <property type="match status" value="1"/>
</dbReference>
<sequence>MTEVISPADLASATIDRVRLDNGTERALAEWPQDCRLLVVGDSHAQFWTGQEMLSAVDLLPGVKTHRIGPQLAFNLSNTDEPSGGGAKVLYLLDKMDERYGLPEFIMFCFGEIDIRTHIVRRAARSGIPLDQAVKIVVDRYLVFLRVAQRYDRRILVWGPPAAQWDGARIDPNYPTAGTEQERNLATILFYHFLRQAADENPGLFTLVGILPELMLPGYRTQRGFFCDTIHLGRAAMPLALLALEEATGWRPAWTMPEPKIISASSAHPVVGNLAPGARWRITPSNEEPLAAITAEDPSKRTPARTPLSRNPKCHFDLLTDRTVREVRIQFASEADAQDYDKIKLTFGQSGQRHAFAAVEATTMTANNDWRIYTFENFECRHLRIEKFGEDVRLEICGVEIIGVFYPLDPAELLG</sequence>
<accession>A0ABU1DAP0</accession>
<evidence type="ECO:0008006" key="3">
    <source>
        <dbReference type="Google" id="ProtNLM"/>
    </source>
</evidence>
<protein>
    <recommendedName>
        <fullName evidence="3">SGNH hydrolase-type esterase domain-containing protein</fullName>
    </recommendedName>
</protein>
<dbReference type="InterPro" id="IPR008979">
    <property type="entry name" value="Galactose-bd-like_sf"/>
</dbReference>
<organism evidence="1 2">
    <name type="scientific">Chelatococcus sambhunathii</name>
    <dbReference type="NCBI Taxonomy" id="363953"/>
    <lineage>
        <taxon>Bacteria</taxon>
        <taxon>Pseudomonadati</taxon>
        <taxon>Pseudomonadota</taxon>
        <taxon>Alphaproteobacteria</taxon>
        <taxon>Hyphomicrobiales</taxon>
        <taxon>Chelatococcaceae</taxon>
        <taxon>Chelatococcus</taxon>
    </lineage>
</organism>
<proteinExistence type="predicted"/>